<gene>
    <name evidence="2" type="ORF">A5802_001351</name>
    <name evidence="3" type="ORF">A5802_001354</name>
</gene>
<accession>A0A242L089</accession>
<comment type="caution">
    <text evidence="2">The sequence shown here is derived from an EMBL/GenBank/DDBJ whole genome shotgun (WGS) entry which is preliminary data.</text>
</comment>
<dbReference type="Pfam" id="PF00534">
    <property type="entry name" value="Glycos_transf_1"/>
    <property type="match status" value="1"/>
</dbReference>
<evidence type="ECO:0000259" key="1">
    <source>
        <dbReference type="Pfam" id="PF00534"/>
    </source>
</evidence>
<dbReference type="SUPFAM" id="SSF53756">
    <property type="entry name" value="UDP-Glycosyltransferase/glycogen phosphorylase"/>
    <property type="match status" value="1"/>
</dbReference>
<organism evidence="2 4">
    <name type="scientific">Enterococcus mundtii</name>
    <dbReference type="NCBI Taxonomy" id="53346"/>
    <lineage>
        <taxon>Bacteria</taxon>
        <taxon>Bacillati</taxon>
        <taxon>Bacillota</taxon>
        <taxon>Bacilli</taxon>
        <taxon>Lactobacillales</taxon>
        <taxon>Enterococcaceae</taxon>
        <taxon>Enterococcus</taxon>
    </lineage>
</organism>
<protein>
    <recommendedName>
        <fullName evidence="1">Glycosyl transferase family 1 domain-containing protein</fullName>
    </recommendedName>
</protein>
<dbReference type="Proteomes" id="UP000195024">
    <property type="component" value="Unassembled WGS sequence"/>
</dbReference>
<feature type="domain" description="Glycosyl transferase family 1" evidence="1">
    <location>
        <begin position="180"/>
        <end position="345"/>
    </location>
</feature>
<dbReference type="CDD" id="cd03801">
    <property type="entry name" value="GT4_PimA-like"/>
    <property type="match status" value="1"/>
</dbReference>
<dbReference type="EMBL" id="NGMS01000001">
    <property type="protein sequence ID" value="OTP27619.1"/>
    <property type="molecule type" value="Genomic_DNA"/>
</dbReference>
<evidence type="ECO:0000313" key="3">
    <source>
        <dbReference type="EMBL" id="OTP27619.1"/>
    </source>
</evidence>
<dbReference type="Gene3D" id="3.40.50.2000">
    <property type="entry name" value="Glycogen Phosphorylase B"/>
    <property type="match status" value="2"/>
</dbReference>
<proteinExistence type="predicted"/>
<dbReference type="InterPro" id="IPR001296">
    <property type="entry name" value="Glyco_trans_1"/>
</dbReference>
<dbReference type="GO" id="GO:0016757">
    <property type="term" value="F:glycosyltransferase activity"/>
    <property type="evidence" value="ECO:0007669"/>
    <property type="project" value="InterPro"/>
</dbReference>
<reference evidence="2 4" key="1">
    <citation type="submission" date="2017-05" db="EMBL/GenBank/DDBJ databases">
        <title>The Genome Sequence of Enterococcus mundtii 6B1_DIV0119.</title>
        <authorList>
            <consortium name="The Broad Institute Genomics Platform"/>
            <consortium name="The Broad Institute Genomic Center for Infectious Diseases"/>
            <person name="Earl A."/>
            <person name="Manson A."/>
            <person name="Schwartman J."/>
            <person name="Gilmore M."/>
            <person name="Abouelleil A."/>
            <person name="Cao P."/>
            <person name="Chapman S."/>
            <person name="Cusick C."/>
            <person name="Shea T."/>
            <person name="Young S."/>
            <person name="Neafsey D."/>
            <person name="Nusbaum C."/>
            <person name="Birren B."/>
        </authorList>
    </citation>
    <scope>NUCLEOTIDE SEQUENCE [LARGE SCALE GENOMIC DNA]</scope>
    <source>
        <strain evidence="2 4">6B1_DIV0119</strain>
    </source>
</reference>
<dbReference type="AlphaFoldDB" id="A0A242L089"/>
<dbReference type="PANTHER" id="PTHR12526">
    <property type="entry name" value="GLYCOSYLTRANSFERASE"/>
    <property type="match status" value="1"/>
</dbReference>
<dbReference type="PANTHER" id="PTHR12526:SF630">
    <property type="entry name" value="GLYCOSYLTRANSFERASE"/>
    <property type="match status" value="1"/>
</dbReference>
<name>A0A242L089_ENTMU</name>
<dbReference type="RefSeq" id="WP_086334812.1">
    <property type="nucleotide sequence ID" value="NZ_NGMS01000001.1"/>
</dbReference>
<sequence length="372" mass="43142">MRIAFLTYAMAPYRTKQIEHIVDQTDVEMTVYYIGVKPISRSWKLDKSNKFVEKHFIGKYKLGNHFLYYKGVKDIVKENDILMIGGYNSVAIFQLVYYARKYNKKIIFVMDGISPKKIKQTNRLKLFLKSIVLKRVDMFYANGTVSYDYLISNFSVNPDIIYNQFLTVDIKKINDIYFEQKIKNVGNKNPQLFTIMYSGRLLPGKRVNDLLLATSKIKSNVNIKLLIIGDGVEKNNLIEESQKLKIDIEFVDFIEDQKALFEEYCKADCLVLPSEDDAWGLVINEAEAAHLPVVVSDSCGCIYDLVKDDYNGYVYQTKNVEDLAKKLTKLVNNENKTLQMGFNSYQLISKWTFKESAMSFSRMIEELNKNEK</sequence>
<evidence type="ECO:0000313" key="2">
    <source>
        <dbReference type="EMBL" id="OTP27616.1"/>
    </source>
</evidence>
<dbReference type="EMBL" id="NGMS01000001">
    <property type="protein sequence ID" value="OTP27616.1"/>
    <property type="molecule type" value="Genomic_DNA"/>
</dbReference>
<evidence type="ECO:0000313" key="4">
    <source>
        <dbReference type="Proteomes" id="UP000195024"/>
    </source>
</evidence>